<feature type="disulfide bond" evidence="6">
    <location>
        <begin position="606"/>
        <end position="615"/>
    </location>
</feature>
<evidence type="ECO:0000256" key="4">
    <source>
        <dbReference type="ARBA" id="ARBA00023180"/>
    </source>
</evidence>
<dbReference type="PROSITE" id="PS51117">
    <property type="entry name" value="LAMININ_NTER"/>
    <property type="match status" value="1"/>
</dbReference>
<dbReference type="SMART" id="SM00281">
    <property type="entry name" value="LamB"/>
    <property type="match status" value="1"/>
</dbReference>
<dbReference type="SUPFAM" id="SSF57196">
    <property type="entry name" value="EGF/Laminin"/>
    <property type="match status" value="3"/>
</dbReference>
<dbReference type="InterPro" id="IPR050440">
    <property type="entry name" value="Laminin/Netrin_ECM"/>
</dbReference>
<evidence type="ECO:0000256" key="2">
    <source>
        <dbReference type="ARBA" id="ARBA00022737"/>
    </source>
</evidence>
<dbReference type="PROSITE" id="PS01248">
    <property type="entry name" value="EGF_LAM_1"/>
    <property type="match status" value="3"/>
</dbReference>
<feature type="disulfide bond" evidence="6">
    <location>
        <begin position="753"/>
        <end position="765"/>
    </location>
</feature>
<keyword evidence="1 8" id="KW-0732">Signal</keyword>
<dbReference type="PROSITE" id="PS51115">
    <property type="entry name" value="LAMININ_IVA"/>
    <property type="match status" value="1"/>
</dbReference>
<dbReference type="AlphaFoldDB" id="A0A182V494"/>
<organism evidence="12 13">
    <name type="scientific">Anopheles merus</name>
    <name type="common">Mosquito</name>
    <dbReference type="NCBI Taxonomy" id="30066"/>
    <lineage>
        <taxon>Eukaryota</taxon>
        <taxon>Metazoa</taxon>
        <taxon>Ecdysozoa</taxon>
        <taxon>Arthropoda</taxon>
        <taxon>Hexapoda</taxon>
        <taxon>Insecta</taxon>
        <taxon>Pterygota</taxon>
        <taxon>Neoptera</taxon>
        <taxon>Endopterygota</taxon>
        <taxon>Diptera</taxon>
        <taxon>Nematocera</taxon>
        <taxon>Culicoidea</taxon>
        <taxon>Culicidae</taxon>
        <taxon>Anophelinae</taxon>
        <taxon>Anopheles</taxon>
    </lineage>
</organism>
<dbReference type="InterPro" id="IPR002049">
    <property type="entry name" value="LE_dom"/>
</dbReference>
<evidence type="ECO:0000256" key="8">
    <source>
        <dbReference type="SAM" id="SignalP"/>
    </source>
</evidence>
<dbReference type="Gene3D" id="2.60.120.260">
    <property type="entry name" value="Galactose-binding domain-like"/>
    <property type="match status" value="1"/>
</dbReference>
<dbReference type="GO" id="GO:0009887">
    <property type="term" value="P:animal organ morphogenesis"/>
    <property type="evidence" value="ECO:0007669"/>
    <property type="project" value="TreeGrafter"/>
</dbReference>
<dbReference type="VEuPathDB" id="VectorBase:AMEM21_006929"/>
<evidence type="ECO:0000256" key="3">
    <source>
        <dbReference type="ARBA" id="ARBA00023157"/>
    </source>
</evidence>
<evidence type="ECO:0000313" key="12">
    <source>
        <dbReference type="EnsemblMetazoa" id="AMEM008583-PA"/>
    </source>
</evidence>
<dbReference type="InterPro" id="IPR000034">
    <property type="entry name" value="Laminin_IV"/>
</dbReference>
<feature type="chain" id="PRO_5008139089" evidence="8">
    <location>
        <begin position="28"/>
        <end position="830"/>
    </location>
</feature>
<dbReference type="Pfam" id="PF00055">
    <property type="entry name" value="Laminin_N"/>
    <property type="match status" value="1"/>
</dbReference>
<feature type="domain" description="Laminin EGF-like" evidence="9">
    <location>
        <begin position="706"/>
        <end position="752"/>
    </location>
</feature>
<dbReference type="FunFam" id="2.10.25.10:FF:000706">
    <property type="entry name" value="Heparan sulfate proteoglycan 2"/>
    <property type="match status" value="1"/>
</dbReference>
<dbReference type="InterPro" id="IPR008211">
    <property type="entry name" value="Laminin_N"/>
</dbReference>
<keyword evidence="2" id="KW-0677">Repeat</keyword>
<feature type="region of interest" description="Disordered" evidence="7">
    <location>
        <begin position="47"/>
        <end position="70"/>
    </location>
</feature>
<feature type="disulfide bond" evidence="6">
    <location>
        <begin position="774"/>
        <end position="783"/>
    </location>
</feature>
<keyword evidence="13" id="KW-1185">Reference proteome</keyword>
<dbReference type="VEuPathDB" id="VectorBase:AMEM008583"/>
<feature type="signal peptide" evidence="8">
    <location>
        <begin position="1"/>
        <end position="27"/>
    </location>
</feature>
<keyword evidence="3 6" id="KW-1015">Disulfide bond</keyword>
<proteinExistence type="predicted"/>
<reference evidence="12" key="1">
    <citation type="submission" date="2020-05" db="UniProtKB">
        <authorList>
            <consortium name="EnsemblMetazoa"/>
        </authorList>
    </citation>
    <scope>IDENTIFICATION</scope>
    <source>
        <strain evidence="12">MAF</strain>
    </source>
</reference>
<dbReference type="Proteomes" id="UP000075903">
    <property type="component" value="Unassembled WGS sequence"/>
</dbReference>
<dbReference type="PANTHER" id="PTHR10574">
    <property type="entry name" value="NETRIN/LAMININ-RELATED"/>
    <property type="match status" value="1"/>
</dbReference>
<keyword evidence="5 6" id="KW-0424">Laminin EGF-like domain</keyword>
<keyword evidence="4" id="KW-0325">Glycoprotein</keyword>
<dbReference type="PROSITE" id="PS50027">
    <property type="entry name" value="EGF_LAM_2"/>
    <property type="match status" value="3"/>
</dbReference>
<feature type="disulfide bond" evidence="6">
    <location>
        <begin position="727"/>
        <end position="736"/>
    </location>
</feature>
<feature type="domain" description="Laminin N-terminal" evidence="11">
    <location>
        <begin position="123"/>
        <end position="367"/>
    </location>
</feature>
<evidence type="ECO:0000256" key="7">
    <source>
        <dbReference type="SAM" id="MobiDB-lite"/>
    </source>
</evidence>
<dbReference type="SMART" id="SM00136">
    <property type="entry name" value="LamNT"/>
    <property type="match status" value="1"/>
</dbReference>
<dbReference type="SMART" id="SM00180">
    <property type="entry name" value="EGF_Lam"/>
    <property type="match status" value="4"/>
</dbReference>
<evidence type="ECO:0000259" key="11">
    <source>
        <dbReference type="PROSITE" id="PS51117"/>
    </source>
</evidence>
<feature type="disulfide bond" evidence="6">
    <location>
        <begin position="706"/>
        <end position="718"/>
    </location>
</feature>
<feature type="disulfide bond" evidence="6">
    <location>
        <begin position="708"/>
        <end position="725"/>
    </location>
</feature>
<feature type="disulfide bond" evidence="6">
    <location>
        <begin position="755"/>
        <end position="772"/>
    </location>
</feature>
<protein>
    <submittedName>
        <fullName evidence="12">Uncharacterized protein</fullName>
    </submittedName>
</protein>
<evidence type="ECO:0000313" key="13">
    <source>
        <dbReference type="Proteomes" id="UP000075903"/>
    </source>
</evidence>
<sequence length="830" mass="91355">MRSRRQSFVARCALVTLLMLSVGAVTGIRQHDHDDMTVEEMLRRESRYVDGEQPNPTGPLPAGDESGVSDETALPVVVRSRQGRTRQIWRHHRPRHSGRQELKLLSGLTVSSATTDYEQQLPKASGLWPSFFNVALRATISVNATCGQTGREEYCRLAEGAGRSRGSQCGICDANNPDPEKRHPITNIVDGTNSWWQSPTLQKGAKNDRVTINLDLGQLYQIVFFTMRAAISPLPAAWVLEKSMDGRAYDAWQYFAADDTECRERFGLPAYTANYIFKSDTEVICSTQFSSLEPLENGEINLSIISGRPSEMITSPELQNFTLARYVRIRLLRMQSAEAQCSVAHVETSSYTTLKGWTVTNLAMSEHIVPTKDNDTGFLVFGMFEMPETEAVYWKAPEGYLGNLLRSYGSQLTFKMDWITVRGDTSGKPTVGPSLILVGRNGMKIAYGEESYDETGGATITVPLKEDSWYHVPRTVKDIITRLRRTEYHGDPVTRSQFMAVLTDVEVVLLRGTYHTDQVESVLEQADLFSGSHSTTDSSASSSGFIELCECPEGYRGTSCEQCAFGYVRIYETSVTHERVGRCIPCSMCNGHAASCDLETGECGLCLHNTVGTNCERCLAGFYGNATLGRPDDCKRCACPLESPSNNFSPNCQSRGGSSDPSEYVCTQCPEGYTGDHCEFGNTEGWRCERCKTGYWGVPDDSCEPCSCSELGALENVCDVTTGQCICKPRYGGRRCDECDVGYGNLDLDCPACACNVNGSASTVCNVVSGQCECNVGTEGIHCDRCREEFFGLSDEQPGACEAIEIVLGSIGIHQWNDSILGLAVDSHQR</sequence>
<dbReference type="Pfam" id="PF00053">
    <property type="entry name" value="EGF_laminin"/>
    <property type="match status" value="5"/>
</dbReference>
<comment type="caution">
    <text evidence="6">Lacks conserved residue(s) required for the propagation of feature annotation.</text>
</comment>
<dbReference type="VEuPathDB" id="VectorBase:AMEM21_006367"/>
<evidence type="ECO:0000256" key="5">
    <source>
        <dbReference type="ARBA" id="ARBA00023292"/>
    </source>
</evidence>
<dbReference type="PANTHER" id="PTHR10574:SF428">
    <property type="entry name" value="LAMININ SUBUNIT ALPHA-1-LIKE PROTEIN"/>
    <property type="match status" value="1"/>
</dbReference>
<accession>A0A182V494</accession>
<feature type="domain" description="Laminin IV type A" evidence="10">
    <location>
        <begin position="352"/>
        <end position="548"/>
    </location>
</feature>
<feature type="domain" description="Laminin EGF-like" evidence="9">
    <location>
        <begin position="753"/>
        <end position="803"/>
    </location>
</feature>
<dbReference type="FunFam" id="2.10.25.10:FF:000082">
    <property type="entry name" value="Laminin subunit alpha 1"/>
    <property type="match status" value="2"/>
</dbReference>
<evidence type="ECO:0000259" key="10">
    <source>
        <dbReference type="PROSITE" id="PS51115"/>
    </source>
</evidence>
<dbReference type="EnsemblMetazoa" id="AMEM008583-RA">
    <property type="protein sequence ID" value="AMEM008583-PA"/>
    <property type="gene ID" value="AMEM008583"/>
</dbReference>
<evidence type="ECO:0000256" key="6">
    <source>
        <dbReference type="PROSITE-ProRule" id="PRU00460"/>
    </source>
</evidence>
<dbReference type="PRINTS" id="PR00011">
    <property type="entry name" value="EGFLAMININ"/>
</dbReference>
<dbReference type="CDD" id="cd00055">
    <property type="entry name" value="EGF_Lam"/>
    <property type="match status" value="3"/>
</dbReference>
<evidence type="ECO:0000256" key="1">
    <source>
        <dbReference type="ARBA" id="ARBA00022729"/>
    </source>
</evidence>
<name>A0A182V494_ANOME</name>
<feature type="domain" description="Laminin EGF-like" evidence="9">
    <location>
        <begin position="586"/>
        <end position="636"/>
    </location>
</feature>
<evidence type="ECO:0000259" key="9">
    <source>
        <dbReference type="PROSITE" id="PS50027"/>
    </source>
</evidence>
<dbReference type="Pfam" id="PF00052">
    <property type="entry name" value="Laminin_B"/>
    <property type="match status" value="1"/>
</dbReference>
<dbReference type="GO" id="GO:0048731">
    <property type="term" value="P:system development"/>
    <property type="evidence" value="ECO:0007669"/>
    <property type="project" value="UniProtKB-ARBA"/>
</dbReference>
<dbReference type="GO" id="GO:0009888">
    <property type="term" value="P:tissue development"/>
    <property type="evidence" value="ECO:0007669"/>
    <property type="project" value="TreeGrafter"/>
</dbReference>
<dbReference type="STRING" id="30066.A0A182V494"/>
<dbReference type="Gene3D" id="2.10.25.10">
    <property type="entry name" value="Laminin"/>
    <property type="match status" value="4"/>
</dbReference>